<evidence type="ECO:0000313" key="4">
    <source>
        <dbReference type="Proteomes" id="UP000006876"/>
    </source>
</evidence>
<dbReference type="AlphaFoldDB" id="E3HRM8"/>
<dbReference type="InterPro" id="IPR014795">
    <property type="entry name" value="TacA_1-like"/>
</dbReference>
<name>E3HRM8_ACHXA</name>
<dbReference type="Pfam" id="PF08681">
    <property type="entry name" value="TacA1"/>
    <property type="match status" value="1"/>
</dbReference>
<evidence type="ECO:0008006" key="5">
    <source>
        <dbReference type="Google" id="ProtNLM"/>
    </source>
</evidence>
<proteinExistence type="inferred from homology"/>
<dbReference type="EMBL" id="CP002287">
    <property type="protein sequence ID" value="ADP19647.1"/>
    <property type="molecule type" value="Genomic_DNA"/>
</dbReference>
<dbReference type="InterPro" id="IPR010985">
    <property type="entry name" value="Ribbon_hlx_hlx"/>
</dbReference>
<dbReference type="HOGENOM" id="CLU_152494_2_1_4"/>
<reference evidence="3 4" key="1">
    <citation type="journal article" date="2011" name="J. Bacteriol.">
        <title>Complete genome sequence of the haloaromatic acid-degrading bacterium Achromobacter xylosoxidans A8.</title>
        <authorList>
            <person name="Strnad H."/>
            <person name="Ridl J."/>
            <person name="Paces J."/>
            <person name="Kolar M."/>
            <person name="Vlcek C."/>
            <person name="Paces V."/>
        </authorList>
    </citation>
    <scope>NUCLEOTIDE SEQUENCE [LARGE SCALE GENOMIC DNA]</scope>
    <source>
        <strain evidence="3 4">A8</strain>
    </source>
</reference>
<dbReference type="Gene3D" id="1.20.5.780">
    <property type="entry name" value="Single helix bin"/>
    <property type="match status" value="1"/>
</dbReference>
<dbReference type="SUPFAM" id="SSF47598">
    <property type="entry name" value="Ribbon-helix-helix"/>
    <property type="match status" value="1"/>
</dbReference>
<gene>
    <name evidence="3" type="ordered locus">AXYL_06354</name>
</gene>
<evidence type="ECO:0000256" key="1">
    <source>
        <dbReference type="ARBA" id="ARBA00022649"/>
    </source>
</evidence>
<dbReference type="eggNOG" id="COG4453">
    <property type="taxonomic scope" value="Bacteria"/>
</dbReference>
<accession>E3HRM8</accession>
<evidence type="ECO:0000313" key="3">
    <source>
        <dbReference type="EMBL" id="ADP19647.1"/>
    </source>
</evidence>
<keyword evidence="1" id="KW-1277">Toxin-antitoxin system</keyword>
<comment type="similarity">
    <text evidence="2">Belongs to the TacA antitoxin family.</text>
</comment>
<organism evidence="3 4">
    <name type="scientific">Achromobacter xylosoxidans (strain A8)</name>
    <dbReference type="NCBI Taxonomy" id="762376"/>
    <lineage>
        <taxon>Bacteria</taxon>
        <taxon>Pseudomonadati</taxon>
        <taxon>Pseudomonadota</taxon>
        <taxon>Betaproteobacteria</taxon>
        <taxon>Burkholderiales</taxon>
        <taxon>Alcaligenaceae</taxon>
        <taxon>Achromobacter</taxon>
    </lineage>
</organism>
<protein>
    <recommendedName>
        <fullName evidence="5">DUF1778 domain-containing protein</fullName>
    </recommendedName>
</protein>
<evidence type="ECO:0000256" key="2">
    <source>
        <dbReference type="ARBA" id="ARBA00049988"/>
    </source>
</evidence>
<sequence>MLRSDQLRIEITPALLALLERAAALEDKTLEEFVAQALIRAVEAAVPTNDVIFLSKEGQEVLAQSLLDPPPPNAALKKAFQHHKKLFGY</sequence>
<dbReference type="Proteomes" id="UP000006876">
    <property type="component" value="Chromosome"/>
</dbReference>
<dbReference type="GO" id="GO:0006355">
    <property type="term" value="P:regulation of DNA-templated transcription"/>
    <property type="evidence" value="ECO:0007669"/>
    <property type="project" value="InterPro"/>
</dbReference>
<dbReference type="KEGG" id="axy:AXYL_06354"/>